<protein>
    <submittedName>
        <fullName evidence="1">Uncharacterized protein</fullName>
    </submittedName>
</protein>
<name>X1S806_9ZZZZ</name>
<proteinExistence type="predicted"/>
<feature type="non-terminal residue" evidence="1">
    <location>
        <position position="91"/>
    </location>
</feature>
<organism evidence="1">
    <name type="scientific">marine sediment metagenome</name>
    <dbReference type="NCBI Taxonomy" id="412755"/>
    <lineage>
        <taxon>unclassified sequences</taxon>
        <taxon>metagenomes</taxon>
        <taxon>ecological metagenomes</taxon>
    </lineage>
</organism>
<accession>X1S806</accession>
<comment type="caution">
    <text evidence="1">The sequence shown here is derived from an EMBL/GenBank/DDBJ whole genome shotgun (WGS) entry which is preliminary data.</text>
</comment>
<evidence type="ECO:0000313" key="1">
    <source>
        <dbReference type="EMBL" id="GAI63914.1"/>
    </source>
</evidence>
<reference evidence="1" key="1">
    <citation type="journal article" date="2014" name="Front. Microbiol.">
        <title>High frequency of phylogenetically diverse reductive dehalogenase-homologous genes in deep subseafloor sedimentary metagenomes.</title>
        <authorList>
            <person name="Kawai M."/>
            <person name="Futagami T."/>
            <person name="Toyoda A."/>
            <person name="Takaki Y."/>
            <person name="Nishi S."/>
            <person name="Hori S."/>
            <person name="Arai W."/>
            <person name="Tsubouchi T."/>
            <person name="Morono Y."/>
            <person name="Uchiyama I."/>
            <person name="Ito T."/>
            <person name="Fujiyama A."/>
            <person name="Inagaki F."/>
            <person name="Takami H."/>
        </authorList>
    </citation>
    <scope>NUCLEOTIDE SEQUENCE</scope>
    <source>
        <strain evidence="1">Expedition CK06-06</strain>
    </source>
</reference>
<sequence>MPVRAPKREKIEAKLGRSLESFLKEELAKGSSFRHIGREVKLDPATIRYYVKKFGLFHVRDAAKEKIERRTRPIKSRLVGNHVDICLCVLC</sequence>
<dbReference type="EMBL" id="BARW01004514">
    <property type="protein sequence ID" value="GAI63914.1"/>
    <property type="molecule type" value="Genomic_DNA"/>
</dbReference>
<dbReference type="AlphaFoldDB" id="X1S806"/>
<gene>
    <name evidence="1" type="ORF">S12H4_10518</name>
</gene>